<keyword evidence="7" id="KW-0472">Membrane</keyword>
<dbReference type="SUPFAM" id="SSF69318">
    <property type="entry name" value="Integrin alpha N-terminal domain"/>
    <property type="match status" value="1"/>
</dbReference>
<dbReference type="InterPro" id="IPR013519">
    <property type="entry name" value="Int_alpha_beta-p"/>
</dbReference>
<name>A0A0D3JQJ4_EMIH1</name>
<dbReference type="EnsemblProtists" id="EOD25779">
    <property type="protein sequence ID" value="EOD25779"/>
    <property type="gene ID" value="EMIHUDRAFT_450378"/>
</dbReference>
<dbReference type="InterPro" id="IPR028994">
    <property type="entry name" value="Integrin_alpha_N"/>
</dbReference>
<dbReference type="GO" id="GO:0033627">
    <property type="term" value="P:cell adhesion mediated by integrin"/>
    <property type="evidence" value="ECO:0007669"/>
    <property type="project" value="TreeGrafter"/>
</dbReference>
<feature type="chain" id="PRO_5044291511" evidence="8">
    <location>
        <begin position="18"/>
        <end position="1158"/>
    </location>
</feature>
<dbReference type="Proteomes" id="UP000013827">
    <property type="component" value="Unassembled WGS sequence"/>
</dbReference>
<feature type="transmembrane region" description="Helical" evidence="7">
    <location>
        <begin position="508"/>
        <end position="530"/>
    </location>
</feature>
<proteinExistence type="predicted"/>
<feature type="transmembrane region" description="Helical" evidence="7">
    <location>
        <begin position="475"/>
        <end position="496"/>
    </location>
</feature>
<keyword evidence="7" id="KW-1133">Transmembrane helix</keyword>
<accession>A0A0D3JQJ4</accession>
<evidence type="ECO:0000256" key="3">
    <source>
        <dbReference type="ARBA" id="ARBA00023180"/>
    </source>
</evidence>
<feature type="transmembrane region" description="Helical" evidence="7">
    <location>
        <begin position="542"/>
        <end position="561"/>
    </location>
</feature>
<dbReference type="GO" id="GO:0005178">
    <property type="term" value="F:integrin binding"/>
    <property type="evidence" value="ECO:0007669"/>
    <property type="project" value="TreeGrafter"/>
</dbReference>
<feature type="region of interest" description="Disordered" evidence="6">
    <location>
        <begin position="1124"/>
        <end position="1158"/>
    </location>
</feature>
<evidence type="ECO:0000256" key="8">
    <source>
        <dbReference type="SAM" id="SignalP"/>
    </source>
</evidence>
<feature type="coiled-coil region" evidence="5">
    <location>
        <begin position="692"/>
        <end position="722"/>
    </location>
</feature>
<keyword evidence="5" id="KW-0175">Coiled coil</keyword>
<dbReference type="GO" id="GO:0007229">
    <property type="term" value="P:integrin-mediated signaling pathway"/>
    <property type="evidence" value="ECO:0007669"/>
    <property type="project" value="TreeGrafter"/>
</dbReference>
<feature type="compositionally biased region" description="Basic and acidic residues" evidence="6">
    <location>
        <begin position="874"/>
        <end position="890"/>
    </location>
</feature>
<dbReference type="KEGG" id="ehx:EMIHUDRAFT_450378"/>
<dbReference type="GO" id="GO:0098609">
    <property type="term" value="P:cell-cell adhesion"/>
    <property type="evidence" value="ECO:0007669"/>
    <property type="project" value="TreeGrafter"/>
</dbReference>
<protein>
    <submittedName>
        <fullName evidence="9">Uncharacterized protein</fullName>
    </submittedName>
</protein>
<keyword evidence="10" id="KW-1185">Reference proteome</keyword>
<evidence type="ECO:0000313" key="10">
    <source>
        <dbReference type="Proteomes" id="UP000013827"/>
    </source>
</evidence>
<keyword evidence="1 8" id="KW-0732">Signal</keyword>
<feature type="region of interest" description="Disordered" evidence="6">
    <location>
        <begin position="865"/>
        <end position="956"/>
    </location>
</feature>
<dbReference type="Gene3D" id="2.130.10.130">
    <property type="entry name" value="Integrin alpha, N-terminal"/>
    <property type="match status" value="1"/>
</dbReference>
<reference evidence="9" key="2">
    <citation type="submission" date="2024-10" db="UniProtKB">
        <authorList>
            <consortium name="EnsemblProtists"/>
        </authorList>
    </citation>
    <scope>IDENTIFICATION</scope>
</reference>
<dbReference type="PANTHER" id="PTHR23220">
    <property type="entry name" value="INTEGRIN ALPHA"/>
    <property type="match status" value="1"/>
</dbReference>
<keyword evidence="7" id="KW-0812">Transmembrane</keyword>
<sequence>MITWIALAIPIVGAVSTYPTVVTDDQVVDPGDSLRFGAAIAALDSSTGWVAVGAPDTDGNAGYRGAVTLLNLECATCVEVTIGDNQLPLADYTLFGSAVAMVPDLGGVTLAVGAVYLLRLASEADCQADPAACLLSWVVIEPMQGGFNPSSADLDTYQHFGQAIAALPGFHSHGGAGLALAVGAGTDFDDDIPGAGMTGIQGTVFLLFMDTGVQLPCQLPPLLLLCGWPASVNVTSHRRIESGKGIETIPTGGVFATSLAALTDLNGDGTAELAVGGSMNSDRSGDAWILFLEADGTVSGSLDLGVSAALQPKDKFGYSLAMLDDMDGDGMPELAVGAEGSGGSVGSGNSESDGAVYILLLGNGGGAVDVKDWTVWPGPKGAASEYGAAVAAMSGKRLLVGAPAASAVHDITYSTDPNSCTDYIAEGVKCAGLSELCCEVGTTCVRVCLQGVVGTTCFGESEWQFRPSPMGADRLLEVPVLAVTLLASSGAVVLCSRATGQRVAEGPYLRLPLASLQVVADVFLAAHAFWARDILGALWTSAWSVLSAVLVASCALAGYAAHATSKEAASSALGTAATWAALALSPLNAEALYLLPWRRRSYFRLPTLAMCVCVSAVALLHSGGILVVSLQLLAAANAKADDLDDEGRLAAVYLAVYVSLLLAVAGLLLRVGRLCAISARALNLSAAVCDVRDELLAAANVARETAEREEAEAVRLEELEAEQAAAAASRRASVGGRVSLRDRRSSGVVASWTTTPQGDSLSAAVAAGPLACDGMLARAKAAAAAALLQMCDVRDELLAAANLAAEAAVGEDAEATRLEILVEEYEVCADAAAGGIKRSSVRDGVLQRTREARALAAAAEASTKANVSAAAGDASDHPESSRPRAADEARATAAARTRVEVALSGGGGGSAAAQAQRQIAAETSRNPHVREAAARRVEEARQRARSEQSSEARLSQRNSGLVSAIEAQRRWLTDRLAGRPEPAAPRRDVDLEATDWMNEAVLAGRSSAVLPGISSAAQRLPADGGAAASVAWADVDQARERQGRVERAREASLARGRRRKLVSHLSDQSDDFSARASAYNGLERKKANEWLRRRGALQLCDPRRESRELRLSRGRGPRAAVRVNLLPQLPSSDRHCGPLRRRQNLQPNPDFPSIPLAS</sequence>
<evidence type="ECO:0000313" key="9">
    <source>
        <dbReference type="EnsemblProtists" id="EOD25779"/>
    </source>
</evidence>
<feature type="signal peptide" evidence="8">
    <location>
        <begin position="1"/>
        <end position="17"/>
    </location>
</feature>
<dbReference type="AlphaFoldDB" id="A0A0D3JQJ4"/>
<evidence type="ECO:0000256" key="2">
    <source>
        <dbReference type="ARBA" id="ARBA00022737"/>
    </source>
</evidence>
<feature type="compositionally biased region" description="Low complexity" evidence="6">
    <location>
        <begin position="891"/>
        <end position="903"/>
    </location>
</feature>
<feature type="transmembrane region" description="Helical" evidence="7">
    <location>
        <begin position="607"/>
        <end position="628"/>
    </location>
</feature>
<dbReference type="HOGENOM" id="CLU_275634_0_0_1"/>
<evidence type="ECO:0000256" key="5">
    <source>
        <dbReference type="SAM" id="Coils"/>
    </source>
</evidence>
<dbReference type="GeneID" id="17271325"/>
<dbReference type="PANTHER" id="PTHR23220:SF118">
    <property type="entry name" value="INTEGRIN ALPHA-X"/>
    <property type="match status" value="1"/>
</dbReference>
<evidence type="ECO:0000256" key="4">
    <source>
        <dbReference type="PROSITE-ProRule" id="PRU00803"/>
    </source>
</evidence>
<keyword evidence="3" id="KW-0325">Glycoprotein</keyword>
<dbReference type="InterPro" id="IPR013517">
    <property type="entry name" value="FG-GAP"/>
</dbReference>
<dbReference type="GO" id="GO:0008305">
    <property type="term" value="C:integrin complex"/>
    <property type="evidence" value="ECO:0007669"/>
    <property type="project" value="InterPro"/>
</dbReference>
<reference evidence="10" key="1">
    <citation type="journal article" date="2013" name="Nature">
        <title>Pan genome of the phytoplankton Emiliania underpins its global distribution.</title>
        <authorList>
            <person name="Read B.A."/>
            <person name="Kegel J."/>
            <person name="Klute M.J."/>
            <person name="Kuo A."/>
            <person name="Lefebvre S.C."/>
            <person name="Maumus F."/>
            <person name="Mayer C."/>
            <person name="Miller J."/>
            <person name="Monier A."/>
            <person name="Salamov A."/>
            <person name="Young J."/>
            <person name="Aguilar M."/>
            <person name="Claverie J.M."/>
            <person name="Frickenhaus S."/>
            <person name="Gonzalez K."/>
            <person name="Herman E.K."/>
            <person name="Lin Y.C."/>
            <person name="Napier J."/>
            <person name="Ogata H."/>
            <person name="Sarno A.F."/>
            <person name="Shmutz J."/>
            <person name="Schroeder D."/>
            <person name="de Vargas C."/>
            <person name="Verret F."/>
            <person name="von Dassow P."/>
            <person name="Valentin K."/>
            <person name="Van de Peer Y."/>
            <person name="Wheeler G."/>
            <person name="Dacks J.B."/>
            <person name="Delwiche C.F."/>
            <person name="Dyhrman S.T."/>
            <person name="Glockner G."/>
            <person name="John U."/>
            <person name="Richards T."/>
            <person name="Worden A.Z."/>
            <person name="Zhang X."/>
            <person name="Grigoriev I.V."/>
            <person name="Allen A.E."/>
            <person name="Bidle K."/>
            <person name="Borodovsky M."/>
            <person name="Bowler C."/>
            <person name="Brownlee C."/>
            <person name="Cock J.M."/>
            <person name="Elias M."/>
            <person name="Gladyshev V.N."/>
            <person name="Groth M."/>
            <person name="Guda C."/>
            <person name="Hadaegh A."/>
            <person name="Iglesias-Rodriguez M.D."/>
            <person name="Jenkins J."/>
            <person name="Jones B.M."/>
            <person name="Lawson T."/>
            <person name="Leese F."/>
            <person name="Lindquist E."/>
            <person name="Lobanov A."/>
            <person name="Lomsadze A."/>
            <person name="Malik S.B."/>
            <person name="Marsh M.E."/>
            <person name="Mackinder L."/>
            <person name="Mock T."/>
            <person name="Mueller-Roeber B."/>
            <person name="Pagarete A."/>
            <person name="Parker M."/>
            <person name="Probert I."/>
            <person name="Quesneville H."/>
            <person name="Raines C."/>
            <person name="Rensing S.A."/>
            <person name="Riano-Pachon D.M."/>
            <person name="Richier S."/>
            <person name="Rokitta S."/>
            <person name="Shiraiwa Y."/>
            <person name="Soanes D.M."/>
            <person name="van der Giezen M."/>
            <person name="Wahlund T.M."/>
            <person name="Williams B."/>
            <person name="Wilson W."/>
            <person name="Wolfe G."/>
            <person name="Wurch L.L."/>
        </authorList>
    </citation>
    <scope>NUCLEOTIDE SEQUENCE</scope>
</reference>
<feature type="transmembrane region" description="Helical" evidence="7">
    <location>
        <begin position="568"/>
        <end position="587"/>
    </location>
</feature>
<feature type="transmembrane region" description="Helical" evidence="7">
    <location>
        <begin position="649"/>
        <end position="669"/>
    </location>
</feature>
<dbReference type="STRING" id="2903.R1EY19"/>
<keyword evidence="2" id="KW-0677">Repeat</keyword>
<dbReference type="GO" id="GO:0007160">
    <property type="term" value="P:cell-matrix adhesion"/>
    <property type="evidence" value="ECO:0007669"/>
    <property type="project" value="TreeGrafter"/>
</dbReference>
<feature type="compositionally biased region" description="Low complexity" evidence="6">
    <location>
        <begin position="911"/>
        <end position="921"/>
    </location>
</feature>
<feature type="compositionally biased region" description="Basic and acidic residues" evidence="6">
    <location>
        <begin position="928"/>
        <end position="950"/>
    </location>
</feature>
<dbReference type="InterPro" id="IPR000413">
    <property type="entry name" value="Integrin_alpha"/>
</dbReference>
<evidence type="ECO:0000256" key="7">
    <source>
        <dbReference type="SAM" id="Phobius"/>
    </source>
</evidence>
<evidence type="ECO:0000256" key="1">
    <source>
        <dbReference type="ARBA" id="ARBA00022729"/>
    </source>
</evidence>
<dbReference type="GO" id="GO:0009897">
    <property type="term" value="C:external side of plasma membrane"/>
    <property type="evidence" value="ECO:0007669"/>
    <property type="project" value="TreeGrafter"/>
</dbReference>
<dbReference type="RefSeq" id="XP_005778208.1">
    <property type="nucleotide sequence ID" value="XM_005778151.1"/>
</dbReference>
<organism evidence="9 10">
    <name type="scientific">Emiliania huxleyi (strain CCMP1516)</name>
    <dbReference type="NCBI Taxonomy" id="280463"/>
    <lineage>
        <taxon>Eukaryota</taxon>
        <taxon>Haptista</taxon>
        <taxon>Haptophyta</taxon>
        <taxon>Prymnesiophyceae</taxon>
        <taxon>Isochrysidales</taxon>
        <taxon>Noelaerhabdaceae</taxon>
        <taxon>Emiliania</taxon>
    </lineage>
</organism>
<dbReference type="PROSITE" id="PS51470">
    <property type="entry name" value="FG_GAP"/>
    <property type="match status" value="1"/>
</dbReference>
<feature type="repeat" description="FG-GAP" evidence="4">
    <location>
        <begin position="301"/>
        <end position="368"/>
    </location>
</feature>
<dbReference type="PRINTS" id="PR01185">
    <property type="entry name" value="INTEGRINA"/>
</dbReference>
<dbReference type="SMART" id="SM00191">
    <property type="entry name" value="Int_alpha"/>
    <property type="match status" value="4"/>
</dbReference>
<dbReference type="Pfam" id="PF01839">
    <property type="entry name" value="FG-GAP"/>
    <property type="match status" value="2"/>
</dbReference>
<evidence type="ECO:0000256" key="6">
    <source>
        <dbReference type="SAM" id="MobiDB-lite"/>
    </source>
</evidence>
<dbReference type="PaxDb" id="2903-EOD25779"/>